<evidence type="ECO:0000313" key="1">
    <source>
        <dbReference type="EMBL" id="CAG8825619.1"/>
    </source>
</evidence>
<feature type="non-terminal residue" evidence="1">
    <location>
        <position position="1"/>
    </location>
</feature>
<proteinExistence type="predicted"/>
<sequence>KFKNNLGLIFANDKYKIPIEEDTSTSTGVCNHYSAIATNVTLVANNHNFTKLSLIPSVTIIATIPDNLIESFDNSQ</sequence>
<dbReference type="EMBL" id="CAJVQC010090827">
    <property type="protein sequence ID" value="CAG8825619.1"/>
    <property type="molecule type" value="Genomic_DNA"/>
</dbReference>
<keyword evidence="2" id="KW-1185">Reference proteome</keyword>
<dbReference type="Proteomes" id="UP000789920">
    <property type="component" value="Unassembled WGS sequence"/>
</dbReference>
<gene>
    <name evidence="1" type="ORF">RPERSI_LOCUS26534</name>
</gene>
<protein>
    <submittedName>
        <fullName evidence="1">22034_t:CDS:1</fullName>
    </submittedName>
</protein>
<comment type="caution">
    <text evidence="1">The sequence shown here is derived from an EMBL/GenBank/DDBJ whole genome shotgun (WGS) entry which is preliminary data.</text>
</comment>
<accession>A0ACA9S6K6</accession>
<reference evidence="1" key="1">
    <citation type="submission" date="2021-06" db="EMBL/GenBank/DDBJ databases">
        <authorList>
            <person name="Kallberg Y."/>
            <person name="Tangrot J."/>
            <person name="Rosling A."/>
        </authorList>
    </citation>
    <scope>NUCLEOTIDE SEQUENCE</scope>
    <source>
        <strain evidence="1">MA461A</strain>
    </source>
</reference>
<organism evidence="1 2">
    <name type="scientific">Racocetra persica</name>
    <dbReference type="NCBI Taxonomy" id="160502"/>
    <lineage>
        <taxon>Eukaryota</taxon>
        <taxon>Fungi</taxon>
        <taxon>Fungi incertae sedis</taxon>
        <taxon>Mucoromycota</taxon>
        <taxon>Glomeromycotina</taxon>
        <taxon>Glomeromycetes</taxon>
        <taxon>Diversisporales</taxon>
        <taxon>Gigasporaceae</taxon>
        <taxon>Racocetra</taxon>
    </lineage>
</organism>
<evidence type="ECO:0000313" key="2">
    <source>
        <dbReference type="Proteomes" id="UP000789920"/>
    </source>
</evidence>
<name>A0ACA9S6K6_9GLOM</name>
<feature type="non-terminal residue" evidence="1">
    <location>
        <position position="76"/>
    </location>
</feature>